<organism evidence="1 2">
    <name type="scientific">Fadolivirus FV1/VV64</name>
    <dbReference type="NCBI Taxonomy" id="3070911"/>
    <lineage>
        <taxon>Viruses</taxon>
        <taxon>Varidnaviria</taxon>
        <taxon>Bamfordvirae</taxon>
        <taxon>Nucleocytoviricota</taxon>
        <taxon>Megaviricetes</taxon>
        <taxon>Imitervirales</taxon>
        <taxon>Mimiviridae</taxon>
        <taxon>Klosneuvirinae</taxon>
        <taxon>Fadolivirus</taxon>
        <taxon>Fadolivirus algeromassiliense</taxon>
    </lineage>
</organism>
<name>A0A7D3UTW7_9VIRU</name>
<evidence type="ECO:0000313" key="2">
    <source>
        <dbReference type="Proteomes" id="UP001162001"/>
    </source>
</evidence>
<protein>
    <submittedName>
        <fullName evidence="1">Uncharacterized protein</fullName>
    </submittedName>
</protein>
<keyword evidence="2" id="KW-1185">Reference proteome</keyword>
<reference evidence="1 2" key="1">
    <citation type="submission" date="2020-04" db="EMBL/GenBank/DDBJ databases">
        <title>Advantages and limits of metagenomic assembly and binning of a giant virus.</title>
        <authorList>
            <person name="Schulz F."/>
            <person name="Andreani J."/>
            <person name="Francis R."/>
            <person name="Boudjemaa H."/>
            <person name="Bou Khalil J.Y."/>
            <person name="Lee J."/>
            <person name="La Scola B."/>
            <person name="Woyke T."/>
        </authorList>
    </citation>
    <scope>NUCLEOTIDE SEQUENCE [LARGE SCALE GENOMIC DNA]</scope>
    <source>
        <strain evidence="1 2">FV1/VV64</strain>
    </source>
</reference>
<dbReference type="Proteomes" id="UP001162001">
    <property type="component" value="Segment"/>
</dbReference>
<dbReference type="EMBL" id="MT418680">
    <property type="protein sequence ID" value="QKF94650.1"/>
    <property type="molecule type" value="Genomic_DNA"/>
</dbReference>
<sequence length="783" mass="85948">MTQTYTYYKSTNFPNDLYPTQLLNEIKNVIATQVVSIDIVNDNVNINFISTIPDKSILDNVIASHIPSIVTYQTLYPDNYLLHVNNIGTEYSYFGVQANEIHISKDTTSEYSSLKEAILSNNQMNTIYIVHPGTYIEDNPIVLPNGCSLKSIGTAANTVIVAKNPSSDLITLGLNCRIFGITLTGAYGTGSRGIYFDGSQSGGYGRFSVVGETLITNCDILIEADGKNGPGILDTLFCDKLIMQANSRPLSKGVYCHSGGQFISISSYVSGVPGYFPIDKAYHCENSTSKMSLIAASAWFCTTGLYLNNSGICESSVLTVGASNIGVRIGPDGISKASINSLTIRNGITYDLDIQATISDLSIYSSYLDDSKINNPNNVNINIKYNTNQYDCYYQSILGSMQIGSMLRPSELAIGEGLHNTLNLEILTNDNLELGTWTSITNDALGNTSGFNLFSSNASDNCLYIGSDNNIYGIKIVISTPTLSTTSIDDIIWEYWNGSAWTEFKTMQTKSDSPYYTIGDSFISSSYNYNIRFGLSESTTFTTKTLNSKTKKWVRLRVINTLSSIPVGKYIKIHTNSTKTNIDGFNEYFGNGRIVKNLPIDYNTYTSNSSSSNQEVFIGKNISMAKINNKFASGSLTRLGFCMKLPNDIDTSFPIKLNIALVTDNIATGNIDWIVRYDITKSDDSVYLNSGDAPTNSPNVTVVEKITTIPANNNNKDIRETISLDINKILPYSSNNPRYILWIGLERDATISNTNDTYSGSASIIMINSEYVSWNCGGHLNGF</sequence>
<evidence type="ECO:0000313" key="1">
    <source>
        <dbReference type="EMBL" id="QKF94650.1"/>
    </source>
</evidence>
<accession>A0A7D3UTW7</accession>
<gene>
    <name evidence="1" type="ORF">Fadolivirus_1_1192</name>
</gene>
<proteinExistence type="predicted"/>